<dbReference type="InterPro" id="IPR027417">
    <property type="entry name" value="P-loop_NTPase"/>
</dbReference>
<evidence type="ECO:0000256" key="7">
    <source>
        <dbReference type="ARBA" id="ARBA00038938"/>
    </source>
</evidence>
<dbReference type="GO" id="GO:0005737">
    <property type="term" value="C:cytoplasm"/>
    <property type="evidence" value="ECO:0007669"/>
    <property type="project" value="TreeGrafter"/>
</dbReference>
<dbReference type="Gene3D" id="3.40.50.300">
    <property type="entry name" value="P-loop containing nucleotide triphosphate hydrolases"/>
    <property type="match status" value="1"/>
</dbReference>
<gene>
    <name evidence="12" type="primary">DCD1</name>
    <name evidence="12" type="ORF">LTR97_003315</name>
</gene>
<dbReference type="GO" id="GO:0004132">
    <property type="term" value="F:dCMP deaminase activity"/>
    <property type="evidence" value="ECO:0007669"/>
    <property type="project" value="UniProtKB-EC"/>
</dbReference>
<evidence type="ECO:0000256" key="5">
    <source>
        <dbReference type="ARBA" id="ARBA00022801"/>
    </source>
</evidence>
<proteinExistence type="inferred from homology"/>
<dbReference type="FunFam" id="3.40.140.10:FF:000035">
    <property type="entry name" value="dCMP deaminase"/>
    <property type="match status" value="1"/>
</dbReference>
<evidence type="ECO:0000256" key="8">
    <source>
        <dbReference type="ARBA" id="ARBA00041763"/>
    </source>
</evidence>
<comment type="cofactor">
    <cofactor evidence="1">
        <name>Zn(2+)</name>
        <dbReference type="ChEBI" id="CHEBI:29105"/>
    </cofactor>
</comment>
<dbReference type="Gene3D" id="3.40.140.10">
    <property type="entry name" value="Cytidine Deaminase, domain 2"/>
    <property type="match status" value="1"/>
</dbReference>
<feature type="region of interest" description="Disordered" evidence="10">
    <location>
        <begin position="354"/>
        <end position="376"/>
    </location>
</feature>
<dbReference type="InterPro" id="IPR035105">
    <property type="entry name" value="Deoxycytidylate_deaminase_dom"/>
</dbReference>
<evidence type="ECO:0000313" key="13">
    <source>
        <dbReference type="Proteomes" id="UP001310594"/>
    </source>
</evidence>
<evidence type="ECO:0000256" key="6">
    <source>
        <dbReference type="ARBA" id="ARBA00022833"/>
    </source>
</evidence>
<dbReference type="EC" id="3.5.4.12" evidence="7"/>
<protein>
    <recommendedName>
        <fullName evidence="9">Deoxycytidylate deaminase</fullName>
        <ecNumber evidence="7">3.5.4.12</ecNumber>
    </recommendedName>
    <alternativeName>
        <fullName evidence="8">dCMP deaminase</fullName>
    </alternativeName>
</protein>
<keyword evidence="4" id="KW-0545">Nucleotide biosynthesis</keyword>
<dbReference type="PANTHER" id="PTHR11086:SF18">
    <property type="entry name" value="DEOXYCYTIDYLATE DEAMINASE"/>
    <property type="match status" value="1"/>
</dbReference>
<dbReference type="PANTHER" id="PTHR11086">
    <property type="entry name" value="DEOXYCYTIDYLATE DEAMINASE-RELATED"/>
    <property type="match status" value="1"/>
</dbReference>
<dbReference type="InterPro" id="IPR016192">
    <property type="entry name" value="APOBEC/CMP_deaminase_Zn-bd"/>
</dbReference>
<evidence type="ECO:0000313" key="12">
    <source>
        <dbReference type="EMBL" id="KAK5704299.1"/>
    </source>
</evidence>
<dbReference type="SUPFAM" id="SSF53927">
    <property type="entry name" value="Cytidine deaminase-like"/>
    <property type="match status" value="1"/>
</dbReference>
<keyword evidence="6" id="KW-0862">Zinc</keyword>
<dbReference type="AlphaFoldDB" id="A0AAN7WG55"/>
<dbReference type="InterPro" id="IPR002125">
    <property type="entry name" value="CMP_dCMP_dom"/>
</dbReference>
<comment type="similarity">
    <text evidence="2">Belongs to the cytidine and deoxycytidylate deaminase family.</text>
</comment>
<dbReference type="SUPFAM" id="SSF52540">
    <property type="entry name" value="P-loop containing nucleoside triphosphate hydrolases"/>
    <property type="match status" value="1"/>
</dbReference>
<evidence type="ECO:0000256" key="3">
    <source>
        <dbReference type="ARBA" id="ARBA00022723"/>
    </source>
</evidence>
<dbReference type="PROSITE" id="PS00903">
    <property type="entry name" value="CYT_DCMP_DEAMINASES_1"/>
    <property type="match status" value="1"/>
</dbReference>
<evidence type="ECO:0000256" key="9">
    <source>
        <dbReference type="ARBA" id="ARBA00071582"/>
    </source>
</evidence>
<evidence type="ECO:0000256" key="1">
    <source>
        <dbReference type="ARBA" id="ARBA00001947"/>
    </source>
</evidence>
<dbReference type="InterPro" id="IPR015517">
    <property type="entry name" value="dCMP_deaminase-rel"/>
</dbReference>
<comment type="caution">
    <text evidence="12">The sequence shown here is derived from an EMBL/GenBank/DDBJ whole genome shotgun (WGS) entry which is preliminary data.</text>
</comment>
<feature type="domain" description="CMP/dCMP-type deaminase" evidence="11">
    <location>
        <begin position="186"/>
        <end position="325"/>
    </location>
</feature>
<evidence type="ECO:0000256" key="2">
    <source>
        <dbReference type="ARBA" id="ARBA00006576"/>
    </source>
</evidence>
<evidence type="ECO:0000256" key="10">
    <source>
        <dbReference type="SAM" id="MobiDB-lite"/>
    </source>
</evidence>
<name>A0AAN7WG55_9PEZI</name>
<dbReference type="Pfam" id="PF00383">
    <property type="entry name" value="dCMP_cyt_deam_1"/>
    <property type="match status" value="1"/>
</dbReference>
<sequence>MLIGICGGICAGKQSIQSYLIERHGFEPLELARETVPSVEKSASQTEVPRSQGTAALRPPFASVNDLVDFTTANWQKNFCTTSIHSEAVVEALCHRPFFVLVHVDAPISIRWQRFKDRCTQASMTPPTLEQFVLRNDEHLYNTANRLASLASRAQVKLLNSTTCLSKLHSALDALNLTDPSRMRPTWDHYFMTLASLAARRSNCMRRQVGCVLVRSNRVISTGYNGTPRNVKNCNDGGCPRCNDGGGRSGVGLSTCLCLHAEENALLEAGRERVGGGAVLYCNTCPCLTCSIKIVQVGITEVVFNQSYYMDAEAAKIFNEAGVKLRQFSPPKEGLVTLADEAVPAQLSLSGQAVVAPANPPTPHAALDGTTPARKP</sequence>
<dbReference type="CDD" id="cd01286">
    <property type="entry name" value="deoxycytidylate_deaminase"/>
    <property type="match status" value="1"/>
</dbReference>
<accession>A0AAN7WG55</accession>
<dbReference type="PROSITE" id="PS51747">
    <property type="entry name" value="CYT_DCMP_DEAMINASES_2"/>
    <property type="match status" value="1"/>
</dbReference>
<dbReference type="FunFam" id="3.40.50.300:FF:002333">
    <property type="entry name" value="Deoxycytidylate deaminase, putative"/>
    <property type="match status" value="1"/>
</dbReference>
<dbReference type="InterPro" id="IPR016193">
    <property type="entry name" value="Cytidine_deaminase-like"/>
</dbReference>
<keyword evidence="3" id="KW-0479">Metal-binding</keyword>
<evidence type="ECO:0000259" key="11">
    <source>
        <dbReference type="PROSITE" id="PS51747"/>
    </source>
</evidence>
<keyword evidence="5 12" id="KW-0378">Hydrolase</keyword>
<organism evidence="12 13">
    <name type="scientific">Elasticomyces elasticus</name>
    <dbReference type="NCBI Taxonomy" id="574655"/>
    <lineage>
        <taxon>Eukaryota</taxon>
        <taxon>Fungi</taxon>
        <taxon>Dikarya</taxon>
        <taxon>Ascomycota</taxon>
        <taxon>Pezizomycotina</taxon>
        <taxon>Dothideomycetes</taxon>
        <taxon>Dothideomycetidae</taxon>
        <taxon>Mycosphaerellales</taxon>
        <taxon>Teratosphaeriaceae</taxon>
        <taxon>Elasticomyces</taxon>
    </lineage>
</organism>
<dbReference type="EMBL" id="JAVRQU010000004">
    <property type="protein sequence ID" value="KAK5704299.1"/>
    <property type="molecule type" value="Genomic_DNA"/>
</dbReference>
<dbReference type="GO" id="GO:0009165">
    <property type="term" value="P:nucleotide biosynthetic process"/>
    <property type="evidence" value="ECO:0007669"/>
    <property type="project" value="UniProtKB-KW"/>
</dbReference>
<reference evidence="12" key="1">
    <citation type="submission" date="2023-08" db="EMBL/GenBank/DDBJ databases">
        <title>Black Yeasts Isolated from many extreme environments.</title>
        <authorList>
            <person name="Coleine C."/>
            <person name="Stajich J.E."/>
            <person name="Selbmann L."/>
        </authorList>
    </citation>
    <scope>NUCLEOTIDE SEQUENCE</scope>
    <source>
        <strain evidence="12">CCFEE 5810</strain>
    </source>
</reference>
<dbReference type="Proteomes" id="UP001310594">
    <property type="component" value="Unassembled WGS sequence"/>
</dbReference>
<evidence type="ECO:0000256" key="4">
    <source>
        <dbReference type="ARBA" id="ARBA00022727"/>
    </source>
</evidence>
<dbReference type="GO" id="GO:0008270">
    <property type="term" value="F:zinc ion binding"/>
    <property type="evidence" value="ECO:0007669"/>
    <property type="project" value="InterPro"/>
</dbReference>